<sequence length="77" mass="8676">MLRGNERVYALEKGGRIFESAESNIFSCAQKETNSMPGSINQSSIVRYKSCLYFVLYNNALWKFDLASKQLSDVGTV</sequence>
<name>A0AAU9JA88_9CILI</name>
<dbReference type="Proteomes" id="UP001162131">
    <property type="component" value="Unassembled WGS sequence"/>
</dbReference>
<gene>
    <name evidence="1" type="ORF">BSTOLATCC_MIC31498</name>
</gene>
<accession>A0AAU9JA88</accession>
<dbReference type="AlphaFoldDB" id="A0AAU9JA88"/>
<protein>
    <submittedName>
        <fullName evidence="1">Uncharacterized protein</fullName>
    </submittedName>
</protein>
<evidence type="ECO:0000313" key="2">
    <source>
        <dbReference type="Proteomes" id="UP001162131"/>
    </source>
</evidence>
<comment type="caution">
    <text evidence="1">The sequence shown here is derived from an EMBL/GenBank/DDBJ whole genome shotgun (WGS) entry which is preliminary data.</text>
</comment>
<reference evidence="1" key="1">
    <citation type="submission" date="2021-09" db="EMBL/GenBank/DDBJ databases">
        <authorList>
            <consortium name="AG Swart"/>
            <person name="Singh M."/>
            <person name="Singh A."/>
            <person name="Seah K."/>
            <person name="Emmerich C."/>
        </authorList>
    </citation>
    <scope>NUCLEOTIDE SEQUENCE</scope>
    <source>
        <strain evidence="1">ATCC30299</strain>
    </source>
</reference>
<organism evidence="1 2">
    <name type="scientific">Blepharisma stoltei</name>
    <dbReference type="NCBI Taxonomy" id="1481888"/>
    <lineage>
        <taxon>Eukaryota</taxon>
        <taxon>Sar</taxon>
        <taxon>Alveolata</taxon>
        <taxon>Ciliophora</taxon>
        <taxon>Postciliodesmatophora</taxon>
        <taxon>Heterotrichea</taxon>
        <taxon>Heterotrichida</taxon>
        <taxon>Blepharismidae</taxon>
        <taxon>Blepharisma</taxon>
    </lineage>
</organism>
<dbReference type="EMBL" id="CAJZBQ010000032">
    <property type="protein sequence ID" value="CAG9322362.1"/>
    <property type="molecule type" value="Genomic_DNA"/>
</dbReference>
<keyword evidence="2" id="KW-1185">Reference proteome</keyword>
<proteinExistence type="predicted"/>
<evidence type="ECO:0000313" key="1">
    <source>
        <dbReference type="EMBL" id="CAG9322362.1"/>
    </source>
</evidence>